<reference evidence="3" key="1">
    <citation type="submission" date="2014-11" db="EMBL/GenBank/DDBJ databases">
        <title>Genome sequencing of Roseivirga sp. D-25.</title>
        <authorList>
            <person name="Selvaratnam C."/>
            <person name="Thevarajoo S."/>
            <person name="Goh K.M."/>
            <person name="Eee R."/>
            <person name="Chan K.-G."/>
            <person name="Chong C.S."/>
        </authorList>
    </citation>
    <scope>NUCLEOTIDE SEQUENCE [LARGE SCALE GENOMIC DNA]</scope>
    <source>
        <strain evidence="3">D-25</strain>
    </source>
</reference>
<evidence type="ECO:0000313" key="2">
    <source>
        <dbReference type="EMBL" id="KOF03488.1"/>
    </source>
</evidence>
<dbReference type="EMBL" id="JSVA01000007">
    <property type="protein sequence ID" value="KOF03488.1"/>
    <property type="molecule type" value="Genomic_DNA"/>
</dbReference>
<dbReference type="InterPro" id="IPR016181">
    <property type="entry name" value="Acyl_CoA_acyltransferase"/>
</dbReference>
<gene>
    <name evidence="2" type="ORF">OB69_06290</name>
</gene>
<dbReference type="SUPFAM" id="SSF55729">
    <property type="entry name" value="Acyl-CoA N-acyltransferases (Nat)"/>
    <property type="match status" value="1"/>
</dbReference>
<comment type="caution">
    <text evidence="2">The sequence shown here is derived from an EMBL/GenBank/DDBJ whole genome shotgun (WGS) entry which is preliminary data.</text>
</comment>
<dbReference type="Gene3D" id="3.40.630.30">
    <property type="match status" value="1"/>
</dbReference>
<feature type="domain" description="BioF2-like acetyltransferase" evidence="1">
    <location>
        <begin position="157"/>
        <end position="279"/>
    </location>
</feature>
<protein>
    <recommendedName>
        <fullName evidence="1">BioF2-like acetyltransferase domain-containing protein</fullName>
    </recommendedName>
</protein>
<dbReference type="OrthoDB" id="9786422at2"/>
<keyword evidence="3" id="KW-1185">Reference proteome</keyword>
<dbReference type="AlphaFoldDB" id="A0A0L8ALV8"/>
<dbReference type="InterPro" id="IPR038740">
    <property type="entry name" value="BioF2-like_GNAT_dom"/>
</dbReference>
<organism evidence="2 3">
    <name type="scientific">Roseivirga seohaensis subsp. aquiponti</name>
    <dbReference type="NCBI Taxonomy" id="1566026"/>
    <lineage>
        <taxon>Bacteria</taxon>
        <taxon>Pseudomonadati</taxon>
        <taxon>Bacteroidota</taxon>
        <taxon>Cytophagia</taxon>
        <taxon>Cytophagales</taxon>
        <taxon>Roseivirgaceae</taxon>
        <taxon>Roseivirga</taxon>
    </lineage>
</organism>
<proteinExistence type="predicted"/>
<dbReference type="PATRIC" id="fig|1566026.4.peg.3085"/>
<dbReference type="Proteomes" id="UP000036908">
    <property type="component" value="Unassembled WGS sequence"/>
</dbReference>
<sequence>MRNLKVTEALPENTKRAFSELLYTQPNFLIGNNQLPQIHFYLFDYTTKVGVGHIGFSLEEGTAFSPYRAPFGGFTLAHDLTSTEITFFIFEVLRKLKEQGVNSIQMKLAPDCYFNNTQLLKENLVHAGFDLVEQLEYQAIHITNQVFEAGLASMEVRKLKKCKEAGFMFSRLPKHKLADVFDFVKNQRQKKGYEFSMDWPQMKLAQKLNAEAYIPFIVKDGERIIAATIGILASDKVLYNFSPAHHPEYDQLSPVVLLTEGLYDFCRAKELNYLDLGTSYLSGKVNEGLKQFKSHLGGQSFLSYSFRKAVS</sequence>
<evidence type="ECO:0000313" key="3">
    <source>
        <dbReference type="Proteomes" id="UP000036908"/>
    </source>
</evidence>
<name>A0A0L8ALV8_9BACT</name>
<accession>A0A0L8ALV8</accession>
<dbReference type="Pfam" id="PF13480">
    <property type="entry name" value="Acetyltransf_6"/>
    <property type="match status" value="1"/>
</dbReference>
<evidence type="ECO:0000259" key="1">
    <source>
        <dbReference type="Pfam" id="PF13480"/>
    </source>
</evidence>
<dbReference type="RefSeq" id="WP_053222853.1">
    <property type="nucleotide sequence ID" value="NZ_JSVA01000007.1"/>
</dbReference>